<sequence>MTHQFLLAGGGDKLISSFGGLTDLITTQLTISSGAVTGVCIISYFHGPQSSIKVSIQGDITNTFKAEIGSGTGILTTQSSSQTWPINASFSLNVSDAYDSSV</sequence>
<gene>
    <name evidence="1" type="ORF">EZS28_024639</name>
</gene>
<organism evidence="1 2">
    <name type="scientific">Streblomastix strix</name>
    <dbReference type="NCBI Taxonomy" id="222440"/>
    <lineage>
        <taxon>Eukaryota</taxon>
        <taxon>Metamonada</taxon>
        <taxon>Preaxostyla</taxon>
        <taxon>Oxymonadida</taxon>
        <taxon>Streblomastigidae</taxon>
        <taxon>Streblomastix</taxon>
    </lineage>
</organism>
<evidence type="ECO:0000313" key="2">
    <source>
        <dbReference type="Proteomes" id="UP000324800"/>
    </source>
</evidence>
<proteinExistence type="predicted"/>
<evidence type="ECO:0000313" key="1">
    <source>
        <dbReference type="EMBL" id="KAA6379836.1"/>
    </source>
</evidence>
<dbReference type="AlphaFoldDB" id="A0A5J4VBA5"/>
<name>A0A5J4VBA5_9EUKA</name>
<protein>
    <submittedName>
        <fullName evidence="1">Uncharacterized protein</fullName>
    </submittedName>
</protein>
<comment type="caution">
    <text evidence="1">The sequence shown here is derived from an EMBL/GenBank/DDBJ whole genome shotgun (WGS) entry which is preliminary data.</text>
</comment>
<dbReference type="Proteomes" id="UP000324800">
    <property type="component" value="Unassembled WGS sequence"/>
</dbReference>
<reference evidence="1 2" key="1">
    <citation type="submission" date="2019-03" db="EMBL/GenBank/DDBJ databases">
        <title>Single cell metagenomics reveals metabolic interactions within the superorganism composed of flagellate Streblomastix strix and complex community of Bacteroidetes bacteria on its surface.</title>
        <authorList>
            <person name="Treitli S.C."/>
            <person name="Kolisko M."/>
            <person name="Husnik F."/>
            <person name="Keeling P."/>
            <person name="Hampl V."/>
        </authorList>
    </citation>
    <scope>NUCLEOTIDE SEQUENCE [LARGE SCALE GENOMIC DNA]</scope>
    <source>
        <strain evidence="1">ST1C</strain>
    </source>
</reference>
<dbReference type="EMBL" id="SNRW01008247">
    <property type="protein sequence ID" value="KAA6379836.1"/>
    <property type="molecule type" value="Genomic_DNA"/>
</dbReference>
<accession>A0A5J4VBA5</accession>